<feature type="region of interest" description="Disordered" evidence="1">
    <location>
        <begin position="1"/>
        <end position="138"/>
    </location>
</feature>
<dbReference type="AlphaFoldDB" id="A0A9W8LMV8"/>
<name>A0A9W8LMV8_9FUNG</name>
<comment type="caution">
    <text evidence="2">The sequence shown here is derived from an EMBL/GenBank/DDBJ whole genome shotgun (WGS) entry which is preliminary data.</text>
</comment>
<dbReference type="OrthoDB" id="5554504at2759"/>
<organism evidence="2 3">
    <name type="scientific">Coemansia javaensis</name>
    <dbReference type="NCBI Taxonomy" id="2761396"/>
    <lineage>
        <taxon>Eukaryota</taxon>
        <taxon>Fungi</taxon>
        <taxon>Fungi incertae sedis</taxon>
        <taxon>Zoopagomycota</taxon>
        <taxon>Kickxellomycotina</taxon>
        <taxon>Kickxellomycetes</taxon>
        <taxon>Kickxellales</taxon>
        <taxon>Kickxellaceae</taxon>
        <taxon>Coemansia</taxon>
    </lineage>
</organism>
<feature type="compositionally biased region" description="Basic and acidic residues" evidence="1">
    <location>
        <begin position="118"/>
        <end position="135"/>
    </location>
</feature>
<dbReference type="EMBL" id="JANBUL010000012">
    <property type="protein sequence ID" value="KAJ2785377.1"/>
    <property type="molecule type" value="Genomic_DNA"/>
</dbReference>
<accession>A0A9W8LMV8</accession>
<evidence type="ECO:0000256" key="1">
    <source>
        <dbReference type="SAM" id="MobiDB-lite"/>
    </source>
</evidence>
<feature type="compositionally biased region" description="Low complexity" evidence="1">
    <location>
        <begin position="102"/>
        <end position="116"/>
    </location>
</feature>
<protein>
    <submittedName>
        <fullName evidence="2">Uncharacterized protein</fullName>
    </submittedName>
</protein>
<feature type="compositionally biased region" description="Acidic residues" evidence="1">
    <location>
        <begin position="179"/>
        <end position="189"/>
    </location>
</feature>
<evidence type="ECO:0000313" key="2">
    <source>
        <dbReference type="EMBL" id="KAJ2785377.1"/>
    </source>
</evidence>
<feature type="compositionally biased region" description="Basic and acidic residues" evidence="1">
    <location>
        <begin position="64"/>
        <end position="78"/>
    </location>
</feature>
<feature type="region of interest" description="Disordered" evidence="1">
    <location>
        <begin position="150"/>
        <end position="256"/>
    </location>
</feature>
<dbReference type="Proteomes" id="UP001140217">
    <property type="component" value="Unassembled WGS sequence"/>
</dbReference>
<feature type="compositionally biased region" description="Low complexity" evidence="1">
    <location>
        <begin position="235"/>
        <end position="250"/>
    </location>
</feature>
<feature type="compositionally biased region" description="Polar residues" evidence="1">
    <location>
        <begin position="80"/>
        <end position="90"/>
    </location>
</feature>
<evidence type="ECO:0000313" key="3">
    <source>
        <dbReference type="Proteomes" id="UP001140217"/>
    </source>
</evidence>
<reference evidence="2" key="1">
    <citation type="submission" date="2022-07" db="EMBL/GenBank/DDBJ databases">
        <title>Phylogenomic reconstructions and comparative analyses of Kickxellomycotina fungi.</title>
        <authorList>
            <person name="Reynolds N.K."/>
            <person name="Stajich J.E."/>
            <person name="Barry K."/>
            <person name="Grigoriev I.V."/>
            <person name="Crous P."/>
            <person name="Smith M.E."/>
        </authorList>
    </citation>
    <scope>NUCLEOTIDE SEQUENCE</scope>
    <source>
        <strain evidence="2">NBRC 105414</strain>
    </source>
</reference>
<sequence length="291" mass="30993">MLDRGSGAAEPTPSKLDRFLSRLGRRMTPPNGPLRSRRGISPAPAPAPELGVGDATPARSTAQQKREKIAELRRRREQSLAGQRRQSQYLAMSPGAGGTAPGGASLAALAAAMSPAEPQRRPHAAADPDEDRFFDSPELDLLLQPISVAEAVNVVDPVPPSQRSQERQRLRRPARGASEDDDADDDELDFTISIPSTSLSPMVPLGRGRGLGHGRQRSRTAVFVAGGRPRPHTVAAAPDKAPAPAPAADAGESVERQLARELDRNSALRRELARLDAAVGALETLVRVAQR</sequence>
<proteinExistence type="predicted"/>
<keyword evidence="3" id="KW-1185">Reference proteome</keyword>
<gene>
    <name evidence="2" type="ORF">H4R18_000588</name>
</gene>